<sequence>MDPAALLSLIVFLPAAGAVLTACAPAAVARWIGLGTVAATFLLTTAALLPAYFEATPDDHGMRLVTDAEWVGSFNIRYTLGVDGISLPLVVLTGLVFLLSAATSWNVSEKPRAYWSLFLLLETGVLGTFLALDLFLFYVLFEVMLLPMYFLIGVWGGPNRAYAAIKFFLYTLAGSLLLLVALLMLYAAGGSGVGASTFDMRLLSDIARGAGTGEYAGVTIDRGTQTLAFWLMLGCFLIKLPAVPFHTWLPDAHVEAPTPVSMILAGVLLKVGGYGILRLAYPLAPLGAAAGAEIVCALGAVSIIYGALAAMAQTDFKRLVAYSSVSHMGYVLLGLGAWTLSEPDFWKMGFSGAIFQMVGHGITSTGMFFAVGVLYDRVHHREINRFGGLLRRMPIYAALGLGMSFAALGLPGLCGFVGEAVTVFAAWPASPWAAAAAAFGIILTAGYMLRMVQRVFLGAEYVGPLRENLSQLSGRETAIFAVLMALAVALGVYPRPVFDVTEPAVGRLVDTLGDAVEADRERNDGETVIAGAAE</sequence>
<evidence type="ECO:0000313" key="10">
    <source>
        <dbReference type="Proteomes" id="UP000609651"/>
    </source>
</evidence>
<dbReference type="EMBL" id="WTPX01000093">
    <property type="protein sequence ID" value="NNJ26706.1"/>
    <property type="molecule type" value="Genomic_DNA"/>
</dbReference>
<dbReference type="EC" id="1.6.5.11" evidence="9"/>
<dbReference type="InterPro" id="IPR003918">
    <property type="entry name" value="NADH_UbQ_OxRdtase"/>
</dbReference>
<comment type="caution">
    <text evidence="9">The sequence shown here is derived from an EMBL/GenBank/DDBJ whole genome shotgun (WGS) entry which is preliminary data.</text>
</comment>
<evidence type="ECO:0000313" key="9">
    <source>
        <dbReference type="EMBL" id="NNJ26706.1"/>
    </source>
</evidence>
<feature type="transmembrane region" description="Helical" evidence="7">
    <location>
        <begin position="167"/>
        <end position="188"/>
    </location>
</feature>
<evidence type="ECO:0000256" key="4">
    <source>
        <dbReference type="ARBA" id="ARBA00022989"/>
    </source>
</evidence>
<dbReference type="InterPro" id="IPR010227">
    <property type="entry name" value="NADH_Q_OxRdtase_chainM/4"/>
</dbReference>
<name>A0ABX1VGX5_9PLAN</name>
<dbReference type="PANTHER" id="PTHR43507:SF1">
    <property type="entry name" value="NADH-UBIQUINONE OXIDOREDUCTASE CHAIN 4"/>
    <property type="match status" value="1"/>
</dbReference>
<dbReference type="GO" id="GO:0016491">
    <property type="term" value="F:oxidoreductase activity"/>
    <property type="evidence" value="ECO:0007669"/>
    <property type="project" value="UniProtKB-KW"/>
</dbReference>
<dbReference type="InterPro" id="IPR001750">
    <property type="entry name" value="ND/Mrp_TM"/>
</dbReference>
<reference evidence="9 10" key="1">
    <citation type="journal article" date="2020" name="Syst. Appl. Microbiol.">
        <title>Alienimonas chondri sp. nov., a novel planctomycete isolated from the biofilm of the red alga Chondrus crispus.</title>
        <authorList>
            <person name="Vitorino I."/>
            <person name="Albuquerque L."/>
            <person name="Wiegand S."/>
            <person name="Kallscheuer N."/>
            <person name="da Costa M.S."/>
            <person name="Lobo-da-Cunha A."/>
            <person name="Jogler C."/>
            <person name="Lage O.M."/>
        </authorList>
    </citation>
    <scope>NUCLEOTIDE SEQUENCE [LARGE SCALE GENOMIC DNA]</scope>
    <source>
        <strain evidence="9 10">LzC2</strain>
    </source>
</reference>
<keyword evidence="4 7" id="KW-1133">Transmembrane helix</keyword>
<feature type="transmembrane region" description="Helical" evidence="7">
    <location>
        <begin position="320"/>
        <end position="341"/>
    </location>
</feature>
<feature type="transmembrane region" description="Helical" evidence="7">
    <location>
        <begin position="353"/>
        <end position="375"/>
    </location>
</feature>
<dbReference type="PRINTS" id="PR01437">
    <property type="entry name" value="NUOXDRDTASE4"/>
</dbReference>
<protein>
    <submittedName>
        <fullName evidence="9">NADH-quinone oxidoreductase subunit M</fullName>
        <ecNumber evidence="9">1.6.5.11</ecNumber>
    </submittedName>
</protein>
<dbReference type="NCBIfam" id="TIGR01972">
    <property type="entry name" value="NDH_I_M"/>
    <property type="match status" value="1"/>
</dbReference>
<feature type="transmembrane region" description="Helical" evidence="7">
    <location>
        <begin position="395"/>
        <end position="418"/>
    </location>
</feature>
<keyword evidence="10" id="KW-1185">Reference proteome</keyword>
<evidence type="ECO:0000256" key="1">
    <source>
        <dbReference type="ARBA" id="ARBA00004127"/>
    </source>
</evidence>
<accession>A0ABX1VGX5</accession>
<evidence type="ECO:0000259" key="8">
    <source>
        <dbReference type="Pfam" id="PF00361"/>
    </source>
</evidence>
<proteinExistence type="inferred from homology"/>
<feature type="transmembrane region" description="Helical" evidence="7">
    <location>
        <begin position="227"/>
        <end position="249"/>
    </location>
</feature>
<feature type="transmembrane region" description="Helical" evidence="7">
    <location>
        <begin position="85"/>
        <end position="105"/>
    </location>
</feature>
<evidence type="ECO:0000256" key="3">
    <source>
        <dbReference type="ARBA" id="ARBA00022692"/>
    </source>
</evidence>
<dbReference type="Proteomes" id="UP000609651">
    <property type="component" value="Unassembled WGS sequence"/>
</dbReference>
<feature type="transmembrane region" description="Helical" evidence="7">
    <location>
        <begin position="125"/>
        <end position="155"/>
    </location>
</feature>
<evidence type="ECO:0000256" key="2">
    <source>
        <dbReference type="ARBA" id="ARBA00009025"/>
    </source>
</evidence>
<feature type="transmembrane region" description="Helical" evidence="7">
    <location>
        <begin position="261"/>
        <end position="281"/>
    </location>
</feature>
<evidence type="ECO:0000256" key="7">
    <source>
        <dbReference type="SAM" id="Phobius"/>
    </source>
</evidence>
<gene>
    <name evidence="9" type="primary">nuoM</name>
    <name evidence="9" type="ORF">LzC2_27970</name>
</gene>
<comment type="similarity">
    <text evidence="2">Belongs to the complex I subunit 4 family.</text>
</comment>
<feature type="transmembrane region" description="Helical" evidence="7">
    <location>
        <begin position="430"/>
        <end position="449"/>
    </location>
</feature>
<feature type="transmembrane region" description="Helical" evidence="7">
    <location>
        <begin position="287"/>
        <end position="308"/>
    </location>
</feature>
<dbReference type="RefSeq" id="WP_171187967.1">
    <property type="nucleotide sequence ID" value="NZ_WTPX01000093.1"/>
</dbReference>
<comment type="subcellular location">
    <subcellularLocation>
        <location evidence="1">Endomembrane system</location>
        <topology evidence="1">Multi-pass membrane protein</topology>
    </subcellularLocation>
    <subcellularLocation>
        <location evidence="6">Membrane</location>
        <topology evidence="6">Multi-pass membrane protein</topology>
    </subcellularLocation>
</comment>
<keyword evidence="9" id="KW-0560">Oxidoreductase</keyword>
<feature type="domain" description="NADH:quinone oxidoreductase/Mrp antiporter transmembrane" evidence="8">
    <location>
        <begin position="131"/>
        <end position="444"/>
    </location>
</feature>
<feature type="transmembrane region" description="Helical" evidence="7">
    <location>
        <begin position="31"/>
        <end position="53"/>
    </location>
</feature>
<evidence type="ECO:0000256" key="5">
    <source>
        <dbReference type="ARBA" id="ARBA00023136"/>
    </source>
</evidence>
<keyword evidence="5 7" id="KW-0472">Membrane</keyword>
<evidence type="ECO:0000256" key="6">
    <source>
        <dbReference type="RuleBase" id="RU000320"/>
    </source>
</evidence>
<dbReference type="Pfam" id="PF00361">
    <property type="entry name" value="Proton_antipo_M"/>
    <property type="match status" value="1"/>
</dbReference>
<dbReference type="PANTHER" id="PTHR43507">
    <property type="entry name" value="NADH-UBIQUINONE OXIDOREDUCTASE CHAIN 4"/>
    <property type="match status" value="1"/>
</dbReference>
<keyword evidence="3 6" id="KW-0812">Transmembrane</keyword>
<organism evidence="9 10">
    <name type="scientific">Alienimonas chondri</name>
    <dbReference type="NCBI Taxonomy" id="2681879"/>
    <lineage>
        <taxon>Bacteria</taxon>
        <taxon>Pseudomonadati</taxon>
        <taxon>Planctomycetota</taxon>
        <taxon>Planctomycetia</taxon>
        <taxon>Planctomycetales</taxon>
        <taxon>Planctomycetaceae</taxon>
        <taxon>Alienimonas</taxon>
    </lineage>
</organism>